<comment type="caution">
    <text evidence="5">The sequence shown here is derived from an EMBL/GenBank/DDBJ whole genome shotgun (WGS) entry which is preliminary data.</text>
</comment>
<feature type="repeat" description="ANK" evidence="4">
    <location>
        <begin position="135"/>
        <end position="167"/>
    </location>
</feature>
<comment type="similarity">
    <text evidence="1">Belongs to the ankyrin SOCS box (ASB) family.</text>
</comment>
<dbReference type="InterPro" id="IPR002110">
    <property type="entry name" value="Ankyrin_rpt"/>
</dbReference>
<organism evidence="5 6">
    <name type="scientific">Russula ochroleuca</name>
    <dbReference type="NCBI Taxonomy" id="152965"/>
    <lineage>
        <taxon>Eukaryota</taxon>
        <taxon>Fungi</taxon>
        <taxon>Dikarya</taxon>
        <taxon>Basidiomycota</taxon>
        <taxon>Agaricomycotina</taxon>
        <taxon>Agaricomycetes</taxon>
        <taxon>Russulales</taxon>
        <taxon>Russulaceae</taxon>
        <taxon>Russula</taxon>
    </lineage>
</organism>
<dbReference type="PROSITE" id="PS50088">
    <property type="entry name" value="ANK_REPEAT"/>
    <property type="match status" value="2"/>
</dbReference>
<keyword evidence="6" id="KW-1185">Reference proteome</keyword>
<dbReference type="GO" id="GO:0016567">
    <property type="term" value="P:protein ubiquitination"/>
    <property type="evidence" value="ECO:0007669"/>
    <property type="project" value="TreeGrafter"/>
</dbReference>
<reference evidence="5" key="2">
    <citation type="journal article" date="2020" name="Nat. Commun.">
        <title>Large-scale genome sequencing of mycorrhizal fungi provides insights into the early evolution of symbiotic traits.</title>
        <authorList>
            <person name="Miyauchi S."/>
            <person name="Kiss E."/>
            <person name="Kuo A."/>
            <person name="Drula E."/>
            <person name="Kohler A."/>
            <person name="Sanchez-Garcia M."/>
            <person name="Morin E."/>
            <person name="Andreopoulos B."/>
            <person name="Barry K.W."/>
            <person name="Bonito G."/>
            <person name="Buee M."/>
            <person name="Carver A."/>
            <person name="Chen C."/>
            <person name="Cichocki N."/>
            <person name="Clum A."/>
            <person name="Culley D."/>
            <person name="Crous P.W."/>
            <person name="Fauchery L."/>
            <person name="Girlanda M."/>
            <person name="Hayes R.D."/>
            <person name="Keri Z."/>
            <person name="LaButti K."/>
            <person name="Lipzen A."/>
            <person name="Lombard V."/>
            <person name="Magnuson J."/>
            <person name="Maillard F."/>
            <person name="Murat C."/>
            <person name="Nolan M."/>
            <person name="Ohm R.A."/>
            <person name="Pangilinan J."/>
            <person name="Pereira M.F."/>
            <person name="Perotto S."/>
            <person name="Peter M."/>
            <person name="Pfister S."/>
            <person name="Riley R."/>
            <person name="Sitrit Y."/>
            <person name="Stielow J.B."/>
            <person name="Szollosi G."/>
            <person name="Zifcakova L."/>
            <person name="Stursova M."/>
            <person name="Spatafora J.W."/>
            <person name="Tedersoo L."/>
            <person name="Vaario L.M."/>
            <person name="Yamada A."/>
            <person name="Yan M."/>
            <person name="Wang P."/>
            <person name="Xu J."/>
            <person name="Bruns T."/>
            <person name="Baldrian P."/>
            <person name="Vilgalys R."/>
            <person name="Dunand C."/>
            <person name="Henrissat B."/>
            <person name="Grigoriev I.V."/>
            <person name="Hibbett D."/>
            <person name="Nagy L.G."/>
            <person name="Martin F.M."/>
        </authorList>
    </citation>
    <scope>NUCLEOTIDE SEQUENCE</scope>
    <source>
        <strain evidence="5">Prilba</strain>
    </source>
</reference>
<dbReference type="Gene3D" id="1.25.40.20">
    <property type="entry name" value="Ankyrin repeat-containing domain"/>
    <property type="match status" value="1"/>
</dbReference>
<sequence>MGEPVEAVAEVVLVVALWWRGSGEGGADADGARRRYTWQSSRHRSRDADVEGQFQGKSSNIEPNWWFSSGRFRRGRGNISKLSLQWWSPAAAAGTRDVSYDLNRPVLNRTSKDGQAEVVYPLLRHNADVNARGISNWMPLRRASLFGHTKVVQLLLDHGADINALSRGYNTPLHLVVAEGSFDVVWLLLEHGADADILEGGNQTPYQVAESAGLAEIAQLLLEHGARRRDRRVWYYTTLCMGIEAD</sequence>
<accession>A0A9P5N1A3</accession>
<dbReference type="PANTHER" id="PTHR24136:SF15">
    <property type="entry name" value="ANK_REP_REGION DOMAIN-CONTAINING PROTEIN"/>
    <property type="match status" value="1"/>
</dbReference>
<evidence type="ECO:0000313" key="6">
    <source>
        <dbReference type="Proteomes" id="UP000759537"/>
    </source>
</evidence>
<dbReference type="PANTHER" id="PTHR24136">
    <property type="entry name" value="SOWAH (DROSOPHILA) HOMOLOG"/>
    <property type="match status" value="1"/>
</dbReference>
<dbReference type="SUPFAM" id="SSF48403">
    <property type="entry name" value="Ankyrin repeat"/>
    <property type="match status" value="1"/>
</dbReference>
<dbReference type="AlphaFoldDB" id="A0A9P5N1A3"/>
<name>A0A9P5N1A3_9AGAM</name>
<dbReference type="InterPro" id="IPR051573">
    <property type="entry name" value="Ankyrin-SOCS_box_domain"/>
</dbReference>
<dbReference type="InterPro" id="IPR036770">
    <property type="entry name" value="Ankyrin_rpt-contain_sf"/>
</dbReference>
<dbReference type="EMBL" id="WHVB01000004">
    <property type="protein sequence ID" value="KAF8483760.1"/>
    <property type="molecule type" value="Genomic_DNA"/>
</dbReference>
<evidence type="ECO:0000256" key="4">
    <source>
        <dbReference type="PROSITE-ProRule" id="PRU00023"/>
    </source>
</evidence>
<dbReference type="GO" id="GO:0045732">
    <property type="term" value="P:positive regulation of protein catabolic process"/>
    <property type="evidence" value="ECO:0007669"/>
    <property type="project" value="TreeGrafter"/>
</dbReference>
<evidence type="ECO:0000313" key="5">
    <source>
        <dbReference type="EMBL" id="KAF8483760.1"/>
    </source>
</evidence>
<evidence type="ECO:0000256" key="3">
    <source>
        <dbReference type="ARBA" id="ARBA00023043"/>
    </source>
</evidence>
<evidence type="ECO:0000256" key="2">
    <source>
        <dbReference type="ARBA" id="ARBA00022737"/>
    </source>
</evidence>
<dbReference type="Pfam" id="PF13857">
    <property type="entry name" value="Ank_5"/>
    <property type="match status" value="1"/>
</dbReference>
<dbReference type="SMART" id="SM00248">
    <property type="entry name" value="ANK"/>
    <property type="match status" value="4"/>
</dbReference>
<evidence type="ECO:0000256" key="1">
    <source>
        <dbReference type="ARBA" id="ARBA00005949"/>
    </source>
</evidence>
<protein>
    <submittedName>
        <fullName evidence="5">Ankyrin repeat-containing domain protein</fullName>
    </submittedName>
</protein>
<feature type="repeat" description="ANK" evidence="4">
    <location>
        <begin position="168"/>
        <end position="200"/>
    </location>
</feature>
<keyword evidence="3 4" id="KW-0040">ANK repeat</keyword>
<keyword evidence="2" id="KW-0677">Repeat</keyword>
<reference evidence="5" key="1">
    <citation type="submission" date="2019-10" db="EMBL/GenBank/DDBJ databases">
        <authorList>
            <consortium name="DOE Joint Genome Institute"/>
            <person name="Kuo A."/>
            <person name="Miyauchi S."/>
            <person name="Kiss E."/>
            <person name="Drula E."/>
            <person name="Kohler A."/>
            <person name="Sanchez-Garcia M."/>
            <person name="Andreopoulos B."/>
            <person name="Barry K.W."/>
            <person name="Bonito G."/>
            <person name="Buee M."/>
            <person name="Carver A."/>
            <person name="Chen C."/>
            <person name="Cichocki N."/>
            <person name="Clum A."/>
            <person name="Culley D."/>
            <person name="Crous P.W."/>
            <person name="Fauchery L."/>
            <person name="Girlanda M."/>
            <person name="Hayes R."/>
            <person name="Keri Z."/>
            <person name="LaButti K."/>
            <person name="Lipzen A."/>
            <person name="Lombard V."/>
            <person name="Magnuson J."/>
            <person name="Maillard F."/>
            <person name="Morin E."/>
            <person name="Murat C."/>
            <person name="Nolan M."/>
            <person name="Ohm R."/>
            <person name="Pangilinan J."/>
            <person name="Pereira M."/>
            <person name="Perotto S."/>
            <person name="Peter M."/>
            <person name="Riley R."/>
            <person name="Sitrit Y."/>
            <person name="Stielow B."/>
            <person name="Szollosi G."/>
            <person name="Zifcakova L."/>
            <person name="Stursova M."/>
            <person name="Spatafora J.W."/>
            <person name="Tedersoo L."/>
            <person name="Vaario L.-M."/>
            <person name="Yamada A."/>
            <person name="Yan M."/>
            <person name="Wang P."/>
            <person name="Xu J."/>
            <person name="Bruns T."/>
            <person name="Baldrian P."/>
            <person name="Vilgalys R."/>
            <person name="Henrissat B."/>
            <person name="Grigoriev I.V."/>
            <person name="Hibbett D."/>
            <person name="Nagy L.G."/>
            <person name="Martin F.M."/>
        </authorList>
    </citation>
    <scope>NUCLEOTIDE SEQUENCE</scope>
    <source>
        <strain evidence="5">Prilba</strain>
    </source>
</reference>
<proteinExistence type="inferred from homology"/>
<dbReference type="OrthoDB" id="194358at2759"/>
<dbReference type="PROSITE" id="PS50297">
    <property type="entry name" value="ANK_REP_REGION"/>
    <property type="match status" value="2"/>
</dbReference>
<dbReference type="Proteomes" id="UP000759537">
    <property type="component" value="Unassembled WGS sequence"/>
</dbReference>
<gene>
    <name evidence="5" type="ORF">DFH94DRAFT_680203</name>
</gene>